<proteinExistence type="predicted"/>
<evidence type="ECO:0000313" key="2">
    <source>
        <dbReference type="Proteomes" id="UP000694549"/>
    </source>
</evidence>
<accession>A0A8B9UAR0</accession>
<protein>
    <recommendedName>
        <fullName evidence="3">TVA4 protein</fullName>
    </recommendedName>
</protein>
<keyword evidence="2" id="KW-1185">Reference proteome</keyword>
<dbReference type="InterPro" id="IPR013783">
    <property type="entry name" value="Ig-like_fold"/>
</dbReference>
<dbReference type="Gene3D" id="2.60.40.10">
    <property type="entry name" value="Immunoglobulins"/>
    <property type="match status" value="1"/>
</dbReference>
<evidence type="ECO:0008006" key="3">
    <source>
        <dbReference type="Google" id="ProtNLM"/>
    </source>
</evidence>
<dbReference type="AlphaFoldDB" id="A0A8B9UAR0"/>
<name>A0A8B9UAR0_9AVES</name>
<evidence type="ECO:0000313" key="1">
    <source>
        <dbReference type="Ensembl" id="ENSAZOP00000006521.1"/>
    </source>
</evidence>
<dbReference type="Ensembl" id="ENSAZOT00000006954.1">
    <property type="protein sequence ID" value="ENSAZOP00000006521.1"/>
    <property type="gene ID" value="ENSAZOG00000004183.1"/>
</dbReference>
<dbReference type="InterPro" id="IPR036179">
    <property type="entry name" value="Ig-like_dom_sf"/>
</dbReference>
<dbReference type="Proteomes" id="UP000694549">
    <property type="component" value="Unplaced"/>
</dbReference>
<sequence>PWAETTEGTGINITCSHPNIQTVEVIYWYRHLPGQGPASLAFGTRGSNALRDLPGWLVVAADRRSSALWLTDPRLRDAAVYYSLLGDWRGIPDCMSCV</sequence>
<reference evidence="1" key="2">
    <citation type="submission" date="2025-09" db="UniProtKB">
        <authorList>
            <consortium name="Ensembl"/>
        </authorList>
    </citation>
    <scope>IDENTIFICATION</scope>
</reference>
<dbReference type="SUPFAM" id="SSF48726">
    <property type="entry name" value="Immunoglobulin"/>
    <property type="match status" value="1"/>
</dbReference>
<organism evidence="1 2">
    <name type="scientific">Anas zonorhyncha</name>
    <name type="common">Eastern spot-billed duck</name>
    <dbReference type="NCBI Taxonomy" id="75864"/>
    <lineage>
        <taxon>Eukaryota</taxon>
        <taxon>Metazoa</taxon>
        <taxon>Chordata</taxon>
        <taxon>Craniata</taxon>
        <taxon>Vertebrata</taxon>
        <taxon>Euteleostomi</taxon>
        <taxon>Archelosauria</taxon>
        <taxon>Archosauria</taxon>
        <taxon>Dinosauria</taxon>
        <taxon>Saurischia</taxon>
        <taxon>Theropoda</taxon>
        <taxon>Coelurosauria</taxon>
        <taxon>Aves</taxon>
        <taxon>Neognathae</taxon>
        <taxon>Galloanserae</taxon>
        <taxon>Anseriformes</taxon>
        <taxon>Anatidae</taxon>
        <taxon>Anatinae</taxon>
        <taxon>Anas</taxon>
    </lineage>
</organism>
<reference evidence="1" key="1">
    <citation type="submission" date="2025-08" db="UniProtKB">
        <authorList>
            <consortium name="Ensembl"/>
        </authorList>
    </citation>
    <scope>IDENTIFICATION</scope>
</reference>